<protein>
    <submittedName>
        <fullName evidence="6">Isoprenylcysteine carboxyl methyltransferase</fullName>
    </submittedName>
</protein>
<organism evidence="6 7">
    <name type="scientific">Myxococcus fulvus (strain ATCC BAA-855 / HW-1)</name>
    <dbReference type="NCBI Taxonomy" id="483219"/>
    <lineage>
        <taxon>Bacteria</taxon>
        <taxon>Pseudomonadati</taxon>
        <taxon>Myxococcota</taxon>
        <taxon>Myxococcia</taxon>
        <taxon>Myxococcales</taxon>
        <taxon>Cystobacterineae</taxon>
        <taxon>Myxococcaceae</taxon>
        <taxon>Myxococcus</taxon>
    </lineage>
</organism>
<comment type="subcellular location">
    <subcellularLocation>
        <location evidence="1">Endomembrane system</location>
        <topology evidence="1">Multi-pass membrane protein</topology>
    </subcellularLocation>
</comment>
<keyword evidence="3 5" id="KW-1133">Transmembrane helix</keyword>
<dbReference type="InterPro" id="IPR007318">
    <property type="entry name" value="Phopholipid_MeTrfase"/>
</dbReference>
<keyword evidence="6" id="KW-0808">Transferase</keyword>
<keyword evidence="6" id="KW-0489">Methyltransferase</keyword>
<sequence length="147" mass="16817">MQRLLPPRLALILAALMVGFDRFLPGPELVPPGFQWLGGPLFLLGLVVTIVARAQFARARTNIYTFRQPDHLVTDGLFRFTRNPMYLGFSLALTGLAVFLGSTPAMLCAVAYLVISDRWYIAFEEDMMRARFGEAYLRYARRTRRWL</sequence>
<dbReference type="PANTHER" id="PTHR43847:SF1">
    <property type="entry name" value="BLL3993 PROTEIN"/>
    <property type="match status" value="1"/>
</dbReference>
<reference evidence="6 7" key="1">
    <citation type="journal article" date="2011" name="J. Bacteriol.">
        <title>Genome sequence of the halotolerant marine bacterium Myxococcus fulvus HW-1.</title>
        <authorList>
            <person name="Li Z.F."/>
            <person name="Li X."/>
            <person name="Liu H."/>
            <person name="Liu X."/>
            <person name="Han K."/>
            <person name="Wu Z.H."/>
            <person name="Hu W."/>
            <person name="Li F.F."/>
            <person name="Li Y.Z."/>
        </authorList>
    </citation>
    <scope>NUCLEOTIDE SEQUENCE [LARGE SCALE GENOMIC DNA]</scope>
    <source>
        <strain evidence="7">ATCC BAA-855 / HW-1</strain>
    </source>
</reference>
<dbReference type="GO" id="GO:0032259">
    <property type="term" value="P:methylation"/>
    <property type="evidence" value="ECO:0007669"/>
    <property type="project" value="UniProtKB-KW"/>
</dbReference>
<dbReference type="PANTHER" id="PTHR43847">
    <property type="entry name" value="BLL3993 PROTEIN"/>
    <property type="match status" value="1"/>
</dbReference>
<evidence type="ECO:0000256" key="3">
    <source>
        <dbReference type="ARBA" id="ARBA00022989"/>
    </source>
</evidence>
<dbReference type="InterPro" id="IPR052527">
    <property type="entry name" value="Metal_cation-efflux_comp"/>
</dbReference>
<evidence type="ECO:0000313" key="7">
    <source>
        <dbReference type="Proteomes" id="UP000000488"/>
    </source>
</evidence>
<feature type="transmembrane region" description="Helical" evidence="5">
    <location>
        <begin position="86"/>
        <end position="115"/>
    </location>
</feature>
<feature type="transmembrane region" description="Helical" evidence="5">
    <location>
        <begin position="35"/>
        <end position="54"/>
    </location>
</feature>
<dbReference type="Pfam" id="PF04191">
    <property type="entry name" value="PEMT"/>
    <property type="match status" value="1"/>
</dbReference>
<dbReference type="AlphaFoldDB" id="F8CGI4"/>
<name>F8CGI4_MYXFH</name>
<dbReference type="STRING" id="483219.LILAB_34190"/>
<gene>
    <name evidence="6" type="ordered locus">LILAB_34190</name>
</gene>
<dbReference type="Gene3D" id="1.20.120.1630">
    <property type="match status" value="1"/>
</dbReference>
<dbReference type="eggNOG" id="COG2020">
    <property type="taxonomic scope" value="Bacteria"/>
</dbReference>
<keyword evidence="2 5" id="KW-0812">Transmembrane</keyword>
<dbReference type="GO" id="GO:0012505">
    <property type="term" value="C:endomembrane system"/>
    <property type="evidence" value="ECO:0007669"/>
    <property type="project" value="UniProtKB-SubCell"/>
</dbReference>
<evidence type="ECO:0000313" key="6">
    <source>
        <dbReference type="EMBL" id="AEI68719.1"/>
    </source>
</evidence>
<dbReference type="GO" id="GO:0008168">
    <property type="term" value="F:methyltransferase activity"/>
    <property type="evidence" value="ECO:0007669"/>
    <property type="project" value="UniProtKB-KW"/>
</dbReference>
<evidence type="ECO:0000256" key="2">
    <source>
        <dbReference type="ARBA" id="ARBA00022692"/>
    </source>
</evidence>
<evidence type="ECO:0000256" key="4">
    <source>
        <dbReference type="ARBA" id="ARBA00023136"/>
    </source>
</evidence>
<accession>F8CGI4</accession>
<keyword evidence="4 5" id="KW-0472">Membrane</keyword>
<dbReference type="KEGG" id="mfu:LILAB_34190"/>
<dbReference type="Proteomes" id="UP000000488">
    <property type="component" value="Chromosome"/>
</dbReference>
<dbReference type="EMBL" id="CP002830">
    <property type="protein sequence ID" value="AEI68719.1"/>
    <property type="molecule type" value="Genomic_DNA"/>
</dbReference>
<evidence type="ECO:0000256" key="5">
    <source>
        <dbReference type="SAM" id="Phobius"/>
    </source>
</evidence>
<evidence type="ECO:0000256" key="1">
    <source>
        <dbReference type="ARBA" id="ARBA00004127"/>
    </source>
</evidence>
<dbReference type="HOGENOM" id="CLU_065200_4_0_7"/>
<proteinExistence type="predicted"/>